<dbReference type="InterPro" id="IPR001387">
    <property type="entry name" value="Cro/C1-type_HTH"/>
</dbReference>
<keyword evidence="4" id="KW-0804">Transcription</keyword>
<evidence type="ECO:0000256" key="2">
    <source>
        <dbReference type="ARBA" id="ARBA00023015"/>
    </source>
</evidence>
<dbReference type="GO" id="GO:0005829">
    <property type="term" value="C:cytosol"/>
    <property type="evidence" value="ECO:0007669"/>
    <property type="project" value="TreeGrafter"/>
</dbReference>
<dbReference type="InterPro" id="IPR010359">
    <property type="entry name" value="IrrE_HExxH"/>
</dbReference>
<evidence type="ECO:0000313" key="6">
    <source>
        <dbReference type="EMBL" id="KYG08675.1"/>
    </source>
</evidence>
<evidence type="ECO:0000259" key="5">
    <source>
        <dbReference type="PROSITE" id="PS50943"/>
    </source>
</evidence>
<dbReference type="Pfam" id="PF09856">
    <property type="entry name" value="ScfRs"/>
    <property type="match status" value="1"/>
</dbReference>
<dbReference type="PROSITE" id="PS50943">
    <property type="entry name" value="HTH_CROC1"/>
    <property type="match status" value="1"/>
</dbReference>
<accession>A0A150TVE8</accession>
<comment type="similarity">
    <text evidence="1">Belongs to the short-chain fatty acyl-CoA assimilation regulator (ScfR) family.</text>
</comment>
<feature type="domain" description="HTH cro/C1-type" evidence="5">
    <location>
        <begin position="11"/>
        <end position="65"/>
    </location>
</feature>
<name>A0A150TVE8_SORCE</name>
<dbReference type="InterPro" id="IPR050807">
    <property type="entry name" value="TransReg_Diox_bact_type"/>
</dbReference>
<evidence type="ECO:0000256" key="4">
    <source>
        <dbReference type="ARBA" id="ARBA00023163"/>
    </source>
</evidence>
<dbReference type="PANTHER" id="PTHR46797:SF23">
    <property type="entry name" value="HTH-TYPE TRANSCRIPTIONAL REGULATOR SUTR"/>
    <property type="match status" value="1"/>
</dbReference>
<dbReference type="GO" id="GO:0003677">
    <property type="term" value="F:DNA binding"/>
    <property type="evidence" value="ECO:0007669"/>
    <property type="project" value="UniProtKB-KW"/>
</dbReference>
<evidence type="ECO:0000256" key="1">
    <source>
        <dbReference type="ARBA" id="ARBA00007227"/>
    </source>
</evidence>
<dbReference type="InterPro" id="IPR026281">
    <property type="entry name" value="HTH_RamB"/>
</dbReference>
<dbReference type="SMART" id="SM00530">
    <property type="entry name" value="HTH_XRE"/>
    <property type="match status" value="1"/>
</dbReference>
<dbReference type="Gene3D" id="1.10.260.40">
    <property type="entry name" value="lambda repressor-like DNA-binding domains"/>
    <property type="match status" value="1"/>
</dbReference>
<gene>
    <name evidence="6" type="ORF">BE21_22325</name>
</gene>
<organism evidence="6 7">
    <name type="scientific">Sorangium cellulosum</name>
    <name type="common">Polyangium cellulosum</name>
    <dbReference type="NCBI Taxonomy" id="56"/>
    <lineage>
        <taxon>Bacteria</taxon>
        <taxon>Pseudomonadati</taxon>
        <taxon>Myxococcota</taxon>
        <taxon>Polyangia</taxon>
        <taxon>Polyangiales</taxon>
        <taxon>Polyangiaceae</taxon>
        <taxon>Sorangium</taxon>
    </lineage>
</organism>
<dbReference type="Pfam" id="PF06114">
    <property type="entry name" value="Peptidase_M78"/>
    <property type="match status" value="1"/>
</dbReference>
<dbReference type="InterPro" id="IPR010982">
    <property type="entry name" value="Lambda_DNA-bd_dom_sf"/>
</dbReference>
<sequence>MADAPLLGAKVRALRRREHMTQVDLAERLGVSASYLNLIENNRRPLTAPLLIRLAQIFQLDLQNFASEEDVRLTADLHEVFGDPIFESHGLTNADLRELVATSPNVARAVLTLYRTYATTRESLDTLGERLAGDGFVAVDNSRLPSEEVSDLIQRRMNHFPELEEGAEALWREAELDADDVYRGLVRYLHATRGIEVRIVRVADERQAMRRYDPERRVLSISEVLPPRSRRFQLAHQLGLLTQSAAIDRILRDENLTTPESRALARVALANYFAAAILMPYQPFLEAARAERYDIELLAHRFGTSFEQVCHRLTTLRRPGAEGVPMHMVRIDIAGNISKRFSGSGIRFARFSGACPRWNVHAALMTPGMIRIQLSQMPDGAVYFCIARTVRSDRGGYHVPHTVQSIGMGCDVRYARELVYADGIDLDNIGAAVPVGVTCRTCERLDCAQRALPALQHPLRLDENRRGVSFYASVDK</sequence>
<dbReference type="InterPro" id="IPR018653">
    <property type="entry name" value="ScfR_C"/>
</dbReference>
<dbReference type="EMBL" id="JEME01000919">
    <property type="protein sequence ID" value="KYG08675.1"/>
    <property type="molecule type" value="Genomic_DNA"/>
</dbReference>
<dbReference type="PANTHER" id="PTHR46797">
    <property type="entry name" value="HTH-TYPE TRANSCRIPTIONAL REGULATOR"/>
    <property type="match status" value="1"/>
</dbReference>
<evidence type="ECO:0000313" key="7">
    <source>
        <dbReference type="Proteomes" id="UP000075502"/>
    </source>
</evidence>
<comment type="caution">
    <text evidence="6">The sequence shown here is derived from an EMBL/GenBank/DDBJ whole genome shotgun (WGS) entry which is preliminary data.</text>
</comment>
<protein>
    <submittedName>
        <fullName evidence="6">DNA-binding protein</fullName>
    </submittedName>
</protein>
<dbReference type="Proteomes" id="UP000075502">
    <property type="component" value="Unassembled WGS sequence"/>
</dbReference>
<proteinExistence type="inferred from homology"/>
<evidence type="ECO:0000256" key="3">
    <source>
        <dbReference type="ARBA" id="ARBA00023125"/>
    </source>
</evidence>
<dbReference type="PIRSF" id="PIRSF019251">
    <property type="entry name" value="Rv0465c"/>
    <property type="match status" value="1"/>
</dbReference>
<dbReference type="AlphaFoldDB" id="A0A150TVE8"/>
<dbReference type="GO" id="GO:0003700">
    <property type="term" value="F:DNA-binding transcription factor activity"/>
    <property type="evidence" value="ECO:0007669"/>
    <property type="project" value="TreeGrafter"/>
</dbReference>
<reference evidence="6 7" key="1">
    <citation type="submission" date="2014-02" db="EMBL/GenBank/DDBJ databases">
        <title>The small core and large imbalanced accessory genome model reveals a collaborative survival strategy of Sorangium cellulosum strains in nature.</title>
        <authorList>
            <person name="Han K."/>
            <person name="Peng R."/>
            <person name="Blom J."/>
            <person name="Li Y.-Z."/>
        </authorList>
    </citation>
    <scope>NUCLEOTIDE SEQUENCE [LARGE SCALE GENOMIC DNA]</scope>
    <source>
        <strain evidence="6 7">So0007-03</strain>
    </source>
</reference>
<keyword evidence="2" id="KW-0805">Transcription regulation</keyword>
<dbReference type="CDD" id="cd00093">
    <property type="entry name" value="HTH_XRE"/>
    <property type="match status" value="1"/>
</dbReference>
<dbReference type="Pfam" id="PF01381">
    <property type="entry name" value="HTH_3"/>
    <property type="match status" value="1"/>
</dbReference>
<dbReference type="SUPFAM" id="SSF47413">
    <property type="entry name" value="lambda repressor-like DNA-binding domains"/>
    <property type="match status" value="1"/>
</dbReference>
<keyword evidence="3 6" id="KW-0238">DNA-binding</keyword>